<protein>
    <submittedName>
        <fullName evidence="2">Uncharacterized protein</fullName>
    </submittedName>
</protein>
<gene>
    <name evidence="2" type="ORF">SINU_10950</name>
</gene>
<dbReference type="OrthoDB" id="2643649at2"/>
<evidence type="ECO:0000313" key="2">
    <source>
        <dbReference type="EMBL" id="KLI01916.1"/>
    </source>
</evidence>
<reference evidence="2 3" key="1">
    <citation type="journal article" date="2011" name="J. Bacteriol.">
        <title>Draft genome sequence of Sporolactobacillus inulinus strain CASD, an efficient D-lactic acid-producing bacterium with high-concentration lactate tolerance capability.</title>
        <authorList>
            <person name="Yu B."/>
            <person name="Su F."/>
            <person name="Wang L."/>
            <person name="Xu K."/>
            <person name="Zhao B."/>
            <person name="Xu P."/>
        </authorList>
    </citation>
    <scope>NUCLEOTIDE SEQUENCE [LARGE SCALE GENOMIC DNA]</scope>
    <source>
        <strain evidence="2 3">CASD</strain>
    </source>
</reference>
<keyword evidence="3" id="KW-1185">Reference proteome</keyword>
<name>A0A0U1QMU7_9BACL</name>
<organism evidence="2 3">
    <name type="scientific">Sporolactobacillus inulinus CASD</name>
    <dbReference type="NCBI Taxonomy" id="1069536"/>
    <lineage>
        <taxon>Bacteria</taxon>
        <taxon>Bacillati</taxon>
        <taxon>Bacillota</taxon>
        <taxon>Bacilli</taxon>
        <taxon>Bacillales</taxon>
        <taxon>Sporolactobacillaceae</taxon>
        <taxon>Sporolactobacillus</taxon>
    </lineage>
</organism>
<dbReference type="EMBL" id="AFVQ02000154">
    <property type="protein sequence ID" value="KLI01916.1"/>
    <property type="molecule type" value="Genomic_DNA"/>
</dbReference>
<feature type="transmembrane region" description="Helical" evidence="1">
    <location>
        <begin position="38"/>
        <end position="60"/>
    </location>
</feature>
<comment type="caution">
    <text evidence="2">The sequence shown here is derived from an EMBL/GenBank/DDBJ whole genome shotgun (WGS) entry which is preliminary data.</text>
</comment>
<keyword evidence="1" id="KW-0472">Membrane</keyword>
<dbReference type="Proteomes" id="UP000035553">
    <property type="component" value="Unassembled WGS sequence"/>
</dbReference>
<keyword evidence="1" id="KW-0812">Transmembrane</keyword>
<dbReference type="AlphaFoldDB" id="A0A0U1QMU7"/>
<proteinExistence type="predicted"/>
<evidence type="ECO:0000313" key="3">
    <source>
        <dbReference type="Proteomes" id="UP000035553"/>
    </source>
</evidence>
<sequence>MKKIDWFFSLFLIIVGLTCLLFSANAFGHESFLAFGRIFFKVCMWVACPVILFGSLYLWFHYRNKE</sequence>
<evidence type="ECO:0000256" key="1">
    <source>
        <dbReference type="SAM" id="Phobius"/>
    </source>
</evidence>
<dbReference type="STRING" id="1069536.SINU_10950"/>
<keyword evidence="1" id="KW-1133">Transmembrane helix</keyword>
<accession>A0A0U1QMU7</accession>